<evidence type="ECO:0000256" key="2">
    <source>
        <dbReference type="ARBA" id="ARBA00012018"/>
    </source>
</evidence>
<sequence length="845" mass="94826">MESRREFIRKSLLLSGAAGLSTMLPASIQRALAIDPKLGSSFLDAEHIVILMQENRSFDHCFGTLQGVRGFNDPRAITLPDQKPVWMQTNAVGETYAPFRLNIKDSKVTWMGDLPHSRASQVDAYNQGKYDQWLTAKRSGNKKYSDMPLTLGHYTREDLPFNYAMADAFTVCDQNFCSAMTSTTPNRSFFWTGKASYQLDGLQKVNIRNDDFSYGKLPWKAFPELLEENDISWKFYQNDLSCGGGYKGEERAWLSNFGCNLLEFFAAYNVKFSPRYVRNLQKLVETLPGEINKLQEESPSSDAAAKKIKTDLEKKMAALDNAAAELKQWSQAEYDKLPDHQKRLFKNAFVINSGDPDYRSITTLNYTDKDTKREVTVPKGDVLYQFRKDVNTGKLPAVSWLAGPQNFSDHPSAPWYGAWYVSEILDILTKNPEVWKKTIFITTYDENDGYFDHVPPFSIPDANIPGTGLVSKGIDTEIEYVRLANELKQGVPEKAAREAPIGLGFRVPMLIASPWSRGGKVCSEVFDHTSTLQFLETFFNKKLNKNLRIENISKWRRAICGDLTSVFSPYNGGKTDKINFLQRNNFVEDIYNAKFKEAPNGFKKLSETDISGFIKNPKDQDVMSQQEKGIRPSCALPYELYVNGKLTADQKSFEISFAAGNTVFGKKSSGAPFTVISPGNFHDPSSEAGSESYRNWSFGVVAGDLITYKWPVEAFEGSKYQLLVNGPNGFFRSFKGLVKGASVSVEAEYEKVGSKLTGNLLLKISNQNPSKAYTVVVKDNGYDNVEVKKEVKSGQILQIVVQGSKSHGWYDSSVVVEEVPEFEQRFAGRVETGAESFSDPVMGRV</sequence>
<dbReference type="PANTHER" id="PTHR31956">
    <property type="entry name" value="NON-SPECIFIC PHOSPHOLIPASE C4-RELATED"/>
    <property type="match status" value="1"/>
</dbReference>
<protein>
    <recommendedName>
        <fullName evidence="2">phospholipase C</fullName>
        <ecNumber evidence="2">3.1.4.3</ecNumber>
    </recommendedName>
</protein>
<dbReference type="EMBL" id="FQUQ01000003">
    <property type="protein sequence ID" value="SHF81269.1"/>
    <property type="molecule type" value="Genomic_DNA"/>
</dbReference>
<evidence type="ECO:0000313" key="7">
    <source>
        <dbReference type="Proteomes" id="UP000184287"/>
    </source>
</evidence>
<dbReference type="STRING" id="288992.SAMN04488522_103740"/>
<dbReference type="InterPro" id="IPR006311">
    <property type="entry name" value="TAT_signal"/>
</dbReference>
<dbReference type="AlphaFoldDB" id="A0A1M5EPY0"/>
<comment type="similarity">
    <text evidence="1">Belongs to the bacterial phospholipase C family.</text>
</comment>
<keyword evidence="4" id="KW-0175">Coiled coil</keyword>
<dbReference type="GO" id="GO:0034480">
    <property type="term" value="F:phosphatidylcholine phospholipase C activity"/>
    <property type="evidence" value="ECO:0007669"/>
    <property type="project" value="UniProtKB-EC"/>
</dbReference>
<proteinExistence type="inferred from homology"/>
<keyword evidence="7" id="KW-1185">Reference proteome</keyword>
<dbReference type="PROSITE" id="PS51318">
    <property type="entry name" value="TAT"/>
    <property type="match status" value="1"/>
</dbReference>
<dbReference type="Pfam" id="PF04185">
    <property type="entry name" value="Phosphoesterase"/>
    <property type="match status" value="2"/>
</dbReference>
<feature type="domain" description="Bacterial phospholipase C C-terminal" evidence="5">
    <location>
        <begin position="746"/>
        <end position="829"/>
    </location>
</feature>
<dbReference type="InterPro" id="IPR017767">
    <property type="entry name" value="PC-PLC"/>
</dbReference>
<gene>
    <name evidence="6" type="ORF">SAMN04488522_103740</name>
</gene>
<organism evidence="6 7">
    <name type="scientific">Pedobacter caeni</name>
    <dbReference type="NCBI Taxonomy" id="288992"/>
    <lineage>
        <taxon>Bacteria</taxon>
        <taxon>Pseudomonadati</taxon>
        <taxon>Bacteroidota</taxon>
        <taxon>Sphingobacteriia</taxon>
        <taxon>Sphingobacteriales</taxon>
        <taxon>Sphingobacteriaceae</taxon>
        <taxon>Pedobacter</taxon>
    </lineage>
</organism>
<feature type="coiled-coil region" evidence="4">
    <location>
        <begin position="277"/>
        <end position="332"/>
    </location>
</feature>
<evidence type="ECO:0000256" key="1">
    <source>
        <dbReference type="ARBA" id="ARBA00009717"/>
    </source>
</evidence>
<dbReference type="GO" id="GO:0016042">
    <property type="term" value="P:lipid catabolic process"/>
    <property type="evidence" value="ECO:0007669"/>
    <property type="project" value="InterPro"/>
</dbReference>
<accession>A0A1M5EPY0</accession>
<dbReference type="InterPro" id="IPR008475">
    <property type="entry name" value="PLipase_C_C"/>
</dbReference>
<dbReference type="Pfam" id="PF05506">
    <property type="entry name" value="PLipase_C_C"/>
    <property type="match status" value="2"/>
</dbReference>
<dbReference type="PANTHER" id="PTHR31956:SF1">
    <property type="entry name" value="NON-SPECIFIC PHOSPHOLIPASE C1"/>
    <property type="match status" value="1"/>
</dbReference>
<dbReference type="InterPro" id="IPR017850">
    <property type="entry name" value="Alkaline_phosphatase_core_sf"/>
</dbReference>
<reference evidence="7" key="1">
    <citation type="submission" date="2016-11" db="EMBL/GenBank/DDBJ databases">
        <authorList>
            <person name="Varghese N."/>
            <person name="Submissions S."/>
        </authorList>
    </citation>
    <scope>NUCLEOTIDE SEQUENCE [LARGE SCALE GENOMIC DNA]</scope>
    <source>
        <strain evidence="7">DSM 16990</strain>
    </source>
</reference>
<evidence type="ECO:0000259" key="5">
    <source>
        <dbReference type="Pfam" id="PF05506"/>
    </source>
</evidence>
<dbReference type="OrthoDB" id="980947at2"/>
<evidence type="ECO:0000256" key="3">
    <source>
        <dbReference type="ARBA" id="ARBA00022801"/>
    </source>
</evidence>
<dbReference type="InterPro" id="IPR007312">
    <property type="entry name" value="Phosphoesterase"/>
</dbReference>
<dbReference type="Gene3D" id="3.40.720.10">
    <property type="entry name" value="Alkaline Phosphatase, subunit A"/>
    <property type="match status" value="2"/>
</dbReference>
<dbReference type="RefSeq" id="WP_073232474.1">
    <property type="nucleotide sequence ID" value="NZ_FQUQ01000003.1"/>
</dbReference>
<dbReference type="Proteomes" id="UP000184287">
    <property type="component" value="Unassembled WGS sequence"/>
</dbReference>
<feature type="domain" description="Bacterial phospholipase C C-terminal" evidence="5">
    <location>
        <begin position="632"/>
        <end position="736"/>
    </location>
</feature>
<evidence type="ECO:0000313" key="6">
    <source>
        <dbReference type="EMBL" id="SHF81269.1"/>
    </source>
</evidence>
<keyword evidence="3" id="KW-0378">Hydrolase</keyword>
<evidence type="ECO:0000256" key="4">
    <source>
        <dbReference type="SAM" id="Coils"/>
    </source>
</evidence>
<dbReference type="NCBIfam" id="TIGR03396">
    <property type="entry name" value="PC_PLC"/>
    <property type="match status" value="1"/>
</dbReference>
<name>A0A1M5EPY0_9SPHI</name>
<dbReference type="EC" id="3.1.4.3" evidence="2"/>